<dbReference type="SMART" id="SM00361">
    <property type="entry name" value="RRM_1"/>
    <property type="match status" value="1"/>
</dbReference>
<dbReference type="InterPro" id="IPR013083">
    <property type="entry name" value="Znf_RING/FYVE/PHD"/>
</dbReference>
<dbReference type="PANTHER" id="PTHR12603">
    <property type="entry name" value="CCR4-NOT TRANSCRIPTION COMPLEX RELATED"/>
    <property type="match status" value="1"/>
</dbReference>
<dbReference type="CDD" id="cd12438">
    <property type="entry name" value="RRM_CNOT4"/>
    <property type="match status" value="1"/>
</dbReference>
<dbReference type="InterPro" id="IPR039780">
    <property type="entry name" value="Mot2"/>
</dbReference>
<dbReference type="PROSITE" id="PS50089">
    <property type="entry name" value="ZF_RING_2"/>
    <property type="match status" value="1"/>
</dbReference>
<dbReference type="InterPro" id="IPR039515">
    <property type="entry name" value="NOT4_mRING-HC-C4C4"/>
</dbReference>
<evidence type="ECO:0000256" key="3">
    <source>
        <dbReference type="SAM" id="MobiDB-lite"/>
    </source>
</evidence>
<dbReference type="Proteomes" id="UP000827889">
    <property type="component" value="Chromosome 8"/>
</dbReference>
<dbReference type="PANTHER" id="PTHR12603:SF36">
    <property type="entry name" value="RNA BINDING (RRM_RBD_RNP MOTIFS) FAMILY PROTEIN"/>
    <property type="match status" value="1"/>
</dbReference>
<evidence type="ECO:0000256" key="2">
    <source>
        <dbReference type="PROSITE-ProRule" id="PRU00176"/>
    </source>
</evidence>
<feature type="region of interest" description="Disordered" evidence="3">
    <location>
        <begin position="334"/>
        <end position="354"/>
    </location>
</feature>
<dbReference type="RefSeq" id="XP_030524271.1">
    <property type="nucleotide sequence ID" value="XM_030668411.1"/>
</dbReference>
<evidence type="ECO:0000313" key="6">
    <source>
        <dbReference type="Proteomes" id="UP000827889"/>
    </source>
</evidence>
<evidence type="ECO:0000256" key="1">
    <source>
        <dbReference type="PROSITE-ProRule" id="PRU00175"/>
    </source>
</evidence>
<feature type="compositionally biased region" description="Polar residues" evidence="3">
    <location>
        <begin position="792"/>
        <end position="805"/>
    </location>
</feature>
<feature type="region of interest" description="Disordered" evidence="3">
    <location>
        <begin position="792"/>
        <end position="829"/>
    </location>
</feature>
<dbReference type="InterPro" id="IPR012677">
    <property type="entry name" value="Nucleotide-bd_a/b_plait_sf"/>
</dbReference>
<reference evidence="7 8" key="1">
    <citation type="submission" date="2025-04" db="UniProtKB">
        <authorList>
            <consortium name="RefSeq"/>
        </authorList>
    </citation>
    <scope>IDENTIFICATION</scope>
</reference>
<dbReference type="SUPFAM" id="SSF54928">
    <property type="entry name" value="RNA-binding domain, RBD"/>
    <property type="match status" value="1"/>
</dbReference>
<accession>A0A8B8NP30</accession>
<organism evidence="6 7">
    <name type="scientific">Rhodamnia argentea</name>
    <dbReference type="NCBI Taxonomy" id="178133"/>
    <lineage>
        <taxon>Eukaryota</taxon>
        <taxon>Viridiplantae</taxon>
        <taxon>Streptophyta</taxon>
        <taxon>Embryophyta</taxon>
        <taxon>Tracheophyta</taxon>
        <taxon>Spermatophyta</taxon>
        <taxon>Magnoliopsida</taxon>
        <taxon>eudicotyledons</taxon>
        <taxon>Gunneridae</taxon>
        <taxon>Pentapetalae</taxon>
        <taxon>rosids</taxon>
        <taxon>malvids</taxon>
        <taxon>Myrtales</taxon>
        <taxon>Myrtaceae</taxon>
        <taxon>Myrtoideae</taxon>
        <taxon>Myrteae</taxon>
        <taxon>Australasian group</taxon>
        <taxon>Rhodamnia</taxon>
    </lineage>
</organism>
<protein>
    <submittedName>
        <fullName evidence="7 8">Uncharacterized protein LOC115736626 isoform X1</fullName>
    </submittedName>
</protein>
<dbReference type="Gene3D" id="3.30.40.10">
    <property type="entry name" value="Zinc/RING finger domain, C3HC4 (zinc finger)"/>
    <property type="match status" value="1"/>
</dbReference>
<dbReference type="OrthoDB" id="1923159at2759"/>
<dbReference type="Pfam" id="PF00076">
    <property type="entry name" value="RRM_1"/>
    <property type="match status" value="1"/>
</dbReference>
<dbReference type="Pfam" id="PF14570">
    <property type="entry name" value="zf-RING_4"/>
    <property type="match status" value="1"/>
</dbReference>
<evidence type="ECO:0000259" key="4">
    <source>
        <dbReference type="PROSITE" id="PS50089"/>
    </source>
</evidence>
<dbReference type="GO" id="GO:0004842">
    <property type="term" value="F:ubiquitin-protein transferase activity"/>
    <property type="evidence" value="ECO:0007669"/>
    <property type="project" value="InterPro"/>
</dbReference>
<evidence type="ECO:0000313" key="8">
    <source>
        <dbReference type="RefSeq" id="XP_030524271.1"/>
    </source>
</evidence>
<dbReference type="InterPro" id="IPR000504">
    <property type="entry name" value="RRM_dom"/>
</dbReference>
<dbReference type="Gene3D" id="3.30.70.330">
    <property type="match status" value="1"/>
</dbReference>
<keyword evidence="2" id="KW-0694">RNA-binding</keyword>
<dbReference type="GO" id="GO:0016567">
    <property type="term" value="P:protein ubiquitination"/>
    <property type="evidence" value="ECO:0007669"/>
    <property type="project" value="TreeGrafter"/>
</dbReference>
<dbReference type="PROSITE" id="PS50102">
    <property type="entry name" value="RRM"/>
    <property type="match status" value="1"/>
</dbReference>
<keyword evidence="1" id="KW-0863">Zinc-finger</keyword>
<name>A0A8B8NP30_9MYRT</name>
<dbReference type="FunFam" id="3.30.70.330:FF:000161">
    <property type="entry name" value="RNA binding (RRM/RBD/RNP motifs) family protein"/>
    <property type="match status" value="1"/>
</dbReference>
<proteinExistence type="predicted"/>
<dbReference type="SUPFAM" id="SSF57850">
    <property type="entry name" value="RING/U-box"/>
    <property type="match status" value="1"/>
</dbReference>
<dbReference type="AlphaFoldDB" id="A0A8B8NP30"/>
<dbReference type="GeneID" id="115736626"/>
<keyword evidence="6" id="KW-1185">Reference proteome</keyword>
<dbReference type="GO" id="GO:0003723">
    <property type="term" value="F:RNA binding"/>
    <property type="evidence" value="ECO:0007669"/>
    <property type="project" value="UniProtKB-UniRule"/>
</dbReference>
<dbReference type="SMART" id="SM00360">
    <property type="entry name" value="RRM"/>
    <property type="match status" value="1"/>
</dbReference>
<dbReference type="GO" id="GO:0030014">
    <property type="term" value="C:CCR4-NOT complex"/>
    <property type="evidence" value="ECO:0007669"/>
    <property type="project" value="InterPro"/>
</dbReference>
<feature type="domain" description="RRM" evidence="5">
    <location>
        <begin position="110"/>
        <end position="196"/>
    </location>
</feature>
<dbReference type="RefSeq" id="XP_030524270.1">
    <property type="nucleotide sequence ID" value="XM_030668410.1"/>
</dbReference>
<dbReference type="InterPro" id="IPR035979">
    <property type="entry name" value="RBD_domain_sf"/>
</dbReference>
<feature type="region of interest" description="Disordered" evidence="3">
    <location>
        <begin position="476"/>
        <end position="502"/>
    </location>
</feature>
<keyword evidence="1" id="KW-0479">Metal-binding</keyword>
<dbReference type="CDD" id="cd16618">
    <property type="entry name" value="mRING-HC-C4C4_CNOT4"/>
    <property type="match status" value="1"/>
</dbReference>
<dbReference type="KEGG" id="rarg:115736626"/>
<feature type="domain" description="RING-type" evidence="4">
    <location>
        <begin position="9"/>
        <end position="57"/>
    </location>
</feature>
<keyword evidence="1" id="KW-0862">Zinc</keyword>
<dbReference type="GO" id="GO:0008270">
    <property type="term" value="F:zinc ion binding"/>
    <property type="evidence" value="ECO:0007669"/>
    <property type="project" value="UniProtKB-KW"/>
</dbReference>
<evidence type="ECO:0000259" key="5">
    <source>
        <dbReference type="PROSITE" id="PS50102"/>
    </source>
</evidence>
<dbReference type="InterPro" id="IPR034261">
    <property type="entry name" value="CNOT4_RRM"/>
</dbReference>
<evidence type="ECO:0000313" key="7">
    <source>
        <dbReference type="RefSeq" id="XP_030524270.1"/>
    </source>
</evidence>
<gene>
    <name evidence="7 8" type="primary">LOC115736626</name>
</gene>
<dbReference type="InterPro" id="IPR003954">
    <property type="entry name" value="RRM_euk-type"/>
</dbReference>
<dbReference type="InterPro" id="IPR001841">
    <property type="entry name" value="Znf_RING"/>
</dbReference>
<feature type="compositionally biased region" description="Polar residues" evidence="3">
    <location>
        <begin position="342"/>
        <end position="354"/>
    </location>
</feature>
<feature type="compositionally biased region" description="Polar residues" evidence="3">
    <location>
        <begin position="489"/>
        <end position="498"/>
    </location>
</feature>
<sequence>MSDQGEKTCPLCAEEMDLTDQQLKPCKCGYELCVWCWHHIMEMAEKVDTEGRCPACRAPYDKEKIVGMAASCERLVAEVNMEKRSKSQKAKTKSSEGRKHLSSVRVIQRNLVYIVGLPLHLANEDLLLRRDYFGQYGKVLKVSMSRTSAGVIQQFPNNTCSVYITYSKEEEAIRCIQSVHGFVLEGRPLRVCFGTTKYCHAWLRNVPCTNPDCLYLHEVGSQEDSFTKDEIISAYTRSRVQQITGNASTLQRRSGNVLPPPVDDFCTNSSGSTGKPIMKTAPITTASVLKGSPPNGSNARPIALPAAASWGTRASSFQSSVPISVSLGGPMLKSEPVERTHGSSAALESTDQAPVSHSYSIKKTSLVEGIQSISAKSLTDPMNTLKQLTDLPPSNSYVASDGALCGSALSSRLSCLSPSKDDNGSTNALPRVKSSLDNARVSLTLDPQTGGNIGNGDIPVLCADISSMKITNHFEHESSRVVGPKSPDPLQTGSPRNQGSEEELYLEEFGEKGGNKTVPPNLWLDVSSDQCPQNLVLQNQVPSALAEVVEDDIRTFDNQRLRDPEVGQHSFCSSSPNHSRSHSYIPSEVFGMRSSNADPVPVNNTLNGHHSLLASCSSTMSNGYHDSFASETADSNGVAASFIVYPKEVTGRQMVDNSAIAGAGASSDTGESSIISNILSLDSDAWDDSLTSPHYLAKLLGETDEQPGSMKTLTSRKVSNSNQSRFSFARQEESQAFDFEPPHGVPGQLSGNGLLHKDGENRESFSNRIGMSNGFHPQSLVDADNFSGSQSLMASGKSSAVSRSQMLAPPGFSAPSKAPPPGFSSRERMDHSFDSLSRNQLLDTTSWLSNLHQPPSAGNIGNTVDIEFMDPAILAVGKGRHQNGLNNLSYDVKPFPQSNAFEGDSRLHSLMQGSLSPHQNLAYVAGDNYSNLNGTYGLPSRILDRSQVGGTPPFSPSTLQQARNGLSTNVHWDGWNEIQSGDSLGISQLLRNERVGLKKFYDGYEDSKLWMSGSGDLYNRNFGM</sequence>